<dbReference type="AlphaFoldDB" id="A0A255Z3X8"/>
<reference evidence="3 4" key="1">
    <citation type="submission" date="2017-07" db="EMBL/GenBank/DDBJ databases">
        <title>Flavobacterium cyanobacteriorum sp. nov., isolated from cyanobacterial aggregates in a eutrophic lake.</title>
        <authorList>
            <person name="Cai H."/>
        </authorList>
    </citation>
    <scope>NUCLEOTIDE SEQUENCE [LARGE SCALE GENOMIC DNA]</scope>
    <source>
        <strain evidence="3 4">TH021</strain>
    </source>
</reference>
<keyword evidence="2" id="KW-0378">Hydrolase</keyword>
<gene>
    <name evidence="3" type="ORF">CHU92_10100</name>
</gene>
<proteinExistence type="inferred from homology"/>
<comment type="similarity">
    <text evidence="1">Belongs to the 4-hydroxybenzoyl-CoA thioesterase family.</text>
</comment>
<organism evidence="3 4">
    <name type="scientific">Flavobacterium cyanobacteriorum</name>
    <dbReference type="NCBI Taxonomy" id="2022802"/>
    <lineage>
        <taxon>Bacteria</taxon>
        <taxon>Pseudomonadati</taxon>
        <taxon>Bacteroidota</taxon>
        <taxon>Flavobacteriia</taxon>
        <taxon>Flavobacteriales</taxon>
        <taxon>Flavobacteriaceae</taxon>
        <taxon>Flavobacterium</taxon>
    </lineage>
</organism>
<dbReference type="InterPro" id="IPR029069">
    <property type="entry name" value="HotDog_dom_sf"/>
</dbReference>
<evidence type="ECO:0000256" key="1">
    <source>
        <dbReference type="ARBA" id="ARBA00005953"/>
    </source>
</evidence>
<evidence type="ECO:0000256" key="2">
    <source>
        <dbReference type="ARBA" id="ARBA00022801"/>
    </source>
</evidence>
<name>A0A255Z3X8_9FLAO</name>
<accession>A0A255Z3X8</accession>
<dbReference type="CDD" id="cd00586">
    <property type="entry name" value="4HBT"/>
    <property type="match status" value="1"/>
</dbReference>
<dbReference type="PANTHER" id="PTHR31793">
    <property type="entry name" value="4-HYDROXYBENZOYL-COA THIOESTERASE FAMILY MEMBER"/>
    <property type="match status" value="1"/>
</dbReference>
<dbReference type="OrthoDB" id="9791529at2"/>
<evidence type="ECO:0000313" key="4">
    <source>
        <dbReference type="Proteomes" id="UP000216605"/>
    </source>
</evidence>
<dbReference type="Proteomes" id="UP000216605">
    <property type="component" value="Unassembled WGS sequence"/>
</dbReference>
<keyword evidence="4" id="KW-1185">Reference proteome</keyword>
<dbReference type="PANTHER" id="PTHR31793:SF27">
    <property type="entry name" value="NOVEL THIOESTERASE SUPERFAMILY DOMAIN AND SAPOSIN A-TYPE DOMAIN CONTAINING PROTEIN (0610012H03RIK)"/>
    <property type="match status" value="1"/>
</dbReference>
<dbReference type="EMBL" id="NOXV01000274">
    <property type="protein sequence ID" value="OYQ36131.1"/>
    <property type="molecule type" value="Genomic_DNA"/>
</dbReference>
<comment type="caution">
    <text evidence="3">The sequence shown here is derived from an EMBL/GenBank/DDBJ whole genome shotgun (WGS) entry which is preliminary data.</text>
</comment>
<dbReference type="InterPro" id="IPR050563">
    <property type="entry name" value="4-hydroxybenzoyl-CoA_TE"/>
</dbReference>
<dbReference type="GO" id="GO:0047617">
    <property type="term" value="F:fatty acyl-CoA hydrolase activity"/>
    <property type="evidence" value="ECO:0007669"/>
    <property type="project" value="TreeGrafter"/>
</dbReference>
<dbReference type="Gene3D" id="3.10.129.10">
    <property type="entry name" value="Hotdog Thioesterase"/>
    <property type="match status" value="1"/>
</dbReference>
<protein>
    <recommendedName>
        <fullName evidence="5">Thioesterase</fullName>
    </recommendedName>
</protein>
<dbReference type="SUPFAM" id="SSF54637">
    <property type="entry name" value="Thioesterase/thiol ester dehydrase-isomerase"/>
    <property type="match status" value="1"/>
</dbReference>
<sequence>MELKTCYKVRFTDCDPFKHLNNSAYIDYMLNAREDHLAQFHDIKMTDLYAKGLGWMVSHHEIVYLKPAIYDETVCIQSALIKAQDDALQVEMIMFNEGQTQIKAILHTKFTHVNLATGKRDNHPDWFMQLALGFEDKALQSYASVKERLAVLLK</sequence>
<evidence type="ECO:0008006" key="5">
    <source>
        <dbReference type="Google" id="ProtNLM"/>
    </source>
</evidence>
<evidence type="ECO:0000313" key="3">
    <source>
        <dbReference type="EMBL" id="OYQ36131.1"/>
    </source>
</evidence>
<dbReference type="RefSeq" id="WP_094415188.1">
    <property type="nucleotide sequence ID" value="NZ_NOXV01000274.1"/>
</dbReference>
<dbReference type="Pfam" id="PF13279">
    <property type="entry name" value="4HBT_2"/>
    <property type="match status" value="1"/>
</dbReference>